<dbReference type="AlphaFoldDB" id="A0A4Z1JNG2"/>
<keyword evidence="2" id="KW-1185">Reference proteome</keyword>
<proteinExistence type="predicted"/>
<gene>
    <name evidence="1" type="ORF">BELL_0657g00030</name>
</gene>
<protein>
    <submittedName>
        <fullName evidence="1">Uncharacterized protein</fullName>
    </submittedName>
</protein>
<organism evidence="1 2">
    <name type="scientific">Botrytis elliptica</name>
    <dbReference type="NCBI Taxonomy" id="278938"/>
    <lineage>
        <taxon>Eukaryota</taxon>
        <taxon>Fungi</taxon>
        <taxon>Dikarya</taxon>
        <taxon>Ascomycota</taxon>
        <taxon>Pezizomycotina</taxon>
        <taxon>Leotiomycetes</taxon>
        <taxon>Helotiales</taxon>
        <taxon>Sclerotiniaceae</taxon>
        <taxon>Botrytis</taxon>
    </lineage>
</organism>
<accession>A0A4Z1JNG2</accession>
<name>A0A4Z1JNG2_9HELO</name>
<dbReference type="Proteomes" id="UP000297229">
    <property type="component" value="Unassembled WGS sequence"/>
</dbReference>
<evidence type="ECO:0000313" key="2">
    <source>
        <dbReference type="Proteomes" id="UP000297229"/>
    </source>
</evidence>
<reference evidence="1 2" key="1">
    <citation type="submission" date="2017-12" db="EMBL/GenBank/DDBJ databases">
        <title>Comparative genomics of Botrytis spp.</title>
        <authorList>
            <person name="Valero-Jimenez C.A."/>
            <person name="Tapia P."/>
            <person name="Veloso J."/>
            <person name="Silva-Moreno E."/>
            <person name="Staats M."/>
            <person name="Valdes J.H."/>
            <person name="Van Kan J.A.L."/>
        </authorList>
    </citation>
    <scope>NUCLEOTIDE SEQUENCE [LARGE SCALE GENOMIC DNA]</scope>
    <source>
        <strain evidence="1 2">Be9601</strain>
    </source>
</reference>
<dbReference type="EMBL" id="PQXM01000655">
    <property type="protein sequence ID" value="TGO70843.1"/>
    <property type="molecule type" value="Genomic_DNA"/>
</dbReference>
<evidence type="ECO:0000313" key="1">
    <source>
        <dbReference type="EMBL" id="TGO70843.1"/>
    </source>
</evidence>
<comment type="caution">
    <text evidence="1">The sequence shown here is derived from an EMBL/GenBank/DDBJ whole genome shotgun (WGS) entry which is preliminary data.</text>
</comment>
<sequence>MFRMVSQARGSACIAAFPTRNHRPVTFSRSVHNVKLVELHHQLFQPAPEILRLHGLRLHGPTTKIVANPVYKKPAGGIASETTRYSNLAKTSNKINTPTIVVASATALITDSPVETPLLSKATFGEFITALGDAIESLTWIHSGRPNKSPEFPQDTGNTIDGSKKSFEMMF</sequence>
<dbReference type="OrthoDB" id="3557639at2759"/>